<proteinExistence type="predicted"/>
<keyword evidence="2" id="KW-1185">Reference proteome</keyword>
<sequence length="73" mass="8540">MTDAFKFYLEEKALPLQEHRKKQVQRFARAEKNLTFVLGGDRALSAITRTDARAWRDMREKGSVANFSVRPHF</sequence>
<dbReference type="Proteomes" id="UP000050471">
    <property type="component" value="Unassembled WGS sequence"/>
</dbReference>
<evidence type="ECO:0000313" key="1">
    <source>
        <dbReference type="EMBL" id="KPN64662.1"/>
    </source>
</evidence>
<gene>
    <name evidence="1" type="ORF">AKJ29_00970</name>
</gene>
<dbReference type="EMBL" id="LKBA01000003">
    <property type="protein sequence ID" value="KPN64662.1"/>
    <property type="molecule type" value="Genomic_DNA"/>
</dbReference>
<comment type="caution">
    <text evidence="1">The sequence shown here is derived from an EMBL/GenBank/DDBJ whole genome shotgun (WGS) entry which is preliminary data.</text>
</comment>
<evidence type="ECO:0000313" key="2">
    <source>
        <dbReference type="Proteomes" id="UP000050471"/>
    </source>
</evidence>
<reference evidence="1 2" key="1">
    <citation type="submission" date="2015-09" db="EMBL/GenBank/DDBJ databases">
        <title>Draft genome sequence of Aliiroseovarius crassostreae CV919-312TSm, the causative agent of Roseovarius Oyster Disease (formerly Juvenile Oyster Disease).</title>
        <authorList>
            <person name="Kessner L."/>
            <person name="Spinard E."/>
            <person name="Nelson D."/>
        </authorList>
    </citation>
    <scope>NUCLEOTIDE SEQUENCE [LARGE SCALE GENOMIC DNA]</scope>
    <source>
        <strain evidence="1 2">CV919-312</strain>
    </source>
</reference>
<name>A0A0P7KL16_9RHOB</name>
<evidence type="ECO:0008006" key="3">
    <source>
        <dbReference type="Google" id="ProtNLM"/>
    </source>
</evidence>
<protein>
    <recommendedName>
        <fullName evidence="3">Integrase</fullName>
    </recommendedName>
</protein>
<accession>A0A0P7KL16</accession>
<dbReference type="AlphaFoldDB" id="A0A0P7KL16"/>
<organism evidence="1 2">
    <name type="scientific">Aliiroseovarius crassostreae</name>
    <dbReference type="NCBI Taxonomy" id="154981"/>
    <lineage>
        <taxon>Bacteria</taxon>
        <taxon>Pseudomonadati</taxon>
        <taxon>Pseudomonadota</taxon>
        <taxon>Alphaproteobacteria</taxon>
        <taxon>Rhodobacterales</taxon>
        <taxon>Paracoccaceae</taxon>
        <taxon>Aliiroseovarius</taxon>
    </lineage>
</organism>